<keyword evidence="2" id="KW-0812">Transmembrane</keyword>
<gene>
    <name evidence="3" type="ORF">PSM7751_01591</name>
</gene>
<evidence type="ECO:0000313" key="4">
    <source>
        <dbReference type="Proteomes" id="UP000193963"/>
    </source>
</evidence>
<reference evidence="3 4" key="1">
    <citation type="submission" date="2017-03" db="EMBL/GenBank/DDBJ databases">
        <authorList>
            <person name="Afonso C.L."/>
            <person name="Miller P.J."/>
            <person name="Scott M.A."/>
            <person name="Spackman E."/>
            <person name="Goraichik I."/>
            <person name="Dimitrov K.M."/>
            <person name="Suarez D.L."/>
            <person name="Swayne D.E."/>
        </authorList>
    </citation>
    <scope>NUCLEOTIDE SEQUENCE [LARGE SCALE GENOMIC DNA]</scope>
    <source>
        <strain evidence="3 4">CECT 7751</strain>
    </source>
</reference>
<feature type="transmembrane region" description="Helical" evidence="2">
    <location>
        <begin position="20"/>
        <end position="37"/>
    </location>
</feature>
<proteinExistence type="predicted"/>
<keyword evidence="2" id="KW-0472">Membrane</keyword>
<keyword evidence="4" id="KW-1185">Reference proteome</keyword>
<dbReference type="EMBL" id="FWFN01000003">
    <property type="protein sequence ID" value="SLN36720.1"/>
    <property type="molecule type" value="Genomic_DNA"/>
</dbReference>
<dbReference type="Proteomes" id="UP000193963">
    <property type="component" value="Unassembled WGS sequence"/>
</dbReference>
<sequence length="64" mass="6783">MPLTHEHELHQRRRGLNMGLGLVLAGFVVLVFVLTFVKVTGQNLQMPDNVPGASAAGQSAATEG</sequence>
<organism evidence="3 4">
    <name type="scientific">Pseudooceanicola marinus</name>
    <dbReference type="NCBI Taxonomy" id="396013"/>
    <lineage>
        <taxon>Bacteria</taxon>
        <taxon>Pseudomonadati</taxon>
        <taxon>Pseudomonadota</taxon>
        <taxon>Alphaproteobacteria</taxon>
        <taxon>Rhodobacterales</taxon>
        <taxon>Paracoccaceae</taxon>
        <taxon>Pseudooceanicola</taxon>
    </lineage>
</organism>
<keyword evidence="2" id="KW-1133">Transmembrane helix</keyword>
<evidence type="ECO:0000256" key="1">
    <source>
        <dbReference type="SAM" id="MobiDB-lite"/>
    </source>
</evidence>
<dbReference type="AlphaFoldDB" id="A0A1X6YZZ1"/>
<accession>A0A1X6YZZ1</accession>
<evidence type="ECO:0000313" key="3">
    <source>
        <dbReference type="EMBL" id="SLN36720.1"/>
    </source>
</evidence>
<evidence type="ECO:0000256" key="2">
    <source>
        <dbReference type="SAM" id="Phobius"/>
    </source>
</evidence>
<dbReference type="RefSeq" id="WP_085887474.1">
    <property type="nucleotide sequence ID" value="NZ_FWFN01000003.1"/>
</dbReference>
<feature type="region of interest" description="Disordered" evidence="1">
    <location>
        <begin position="44"/>
        <end position="64"/>
    </location>
</feature>
<evidence type="ECO:0008006" key="5">
    <source>
        <dbReference type="Google" id="ProtNLM"/>
    </source>
</evidence>
<protein>
    <recommendedName>
        <fullName evidence="5">Cytochrome C oxidase assembly protein</fullName>
    </recommendedName>
</protein>
<name>A0A1X6YZZ1_9RHOB</name>